<dbReference type="NCBIfam" id="TIGR00250">
    <property type="entry name" value="RNAse_H_YqgF"/>
    <property type="match status" value="1"/>
</dbReference>
<keyword evidence="2 5" id="KW-0690">Ribosome biogenesis</keyword>
<keyword evidence="8" id="KW-1185">Reference proteome</keyword>
<protein>
    <recommendedName>
        <fullName evidence="5">Putative pre-16S rRNA nuclease</fullName>
        <ecNumber evidence="5">3.1.-.-</ecNumber>
    </recommendedName>
</protein>
<dbReference type="GO" id="GO:0004518">
    <property type="term" value="F:nuclease activity"/>
    <property type="evidence" value="ECO:0007669"/>
    <property type="project" value="UniProtKB-KW"/>
</dbReference>
<reference evidence="7 8" key="1">
    <citation type="submission" date="2019-01" db="EMBL/GenBank/DDBJ databases">
        <title>Filimonas sp. strain TTM-71.</title>
        <authorList>
            <person name="Chen W.-M."/>
        </authorList>
    </citation>
    <scope>NUCLEOTIDE SEQUENCE [LARGE SCALE GENOMIC DNA]</scope>
    <source>
        <strain evidence="7 8">TTM-71</strain>
    </source>
</reference>
<comment type="caution">
    <text evidence="7">The sequence shown here is derived from an EMBL/GenBank/DDBJ whole genome shotgun (WGS) entry which is preliminary data.</text>
</comment>
<accession>A0A4Q1D0K9</accession>
<evidence type="ECO:0000313" key="7">
    <source>
        <dbReference type="EMBL" id="RXK80548.1"/>
    </source>
</evidence>
<gene>
    <name evidence="7" type="primary">ruvX</name>
    <name evidence="7" type="ORF">ESB13_23220</name>
</gene>
<evidence type="ECO:0000256" key="4">
    <source>
        <dbReference type="ARBA" id="ARBA00022801"/>
    </source>
</evidence>
<evidence type="ECO:0000256" key="2">
    <source>
        <dbReference type="ARBA" id="ARBA00022517"/>
    </source>
</evidence>
<dbReference type="HAMAP" id="MF_00651">
    <property type="entry name" value="Nuclease_YqgF"/>
    <property type="match status" value="1"/>
</dbReference>
<dbReference type="OrthoDB" id="9796140at2"/>
<dbReference type="Gene3D" id="3.30.420.140">
    <property type="entry name" value="YqgF/RNase H-like domain"/>
    <property type="match status" value="1"/>
</dbReference>
<dbReference type="InterPro" id="IPR005227">
    <property type="entry name" value="YqgF"/>
</dbReference>
<evidence type="ECO:0000256" key="5">
    <source>
        <dbReference type="HAMAP-Rule" id="MF_00651"/>
    </source>
</evidence>
<evidence type="ECO:0000256" key="1">
    <source>
        <dbReference type="ARBA" id="ARBA00022490"/>
    </source>
</evidence>
<dbReference type="Pfam" id="PF03652">
    <property type="entry name" value="RuvX"/>
    <property type="match status" value="1"/>
</dbReference>
<feature type="domain" description="YqgF/RNase H-like" evidence="6">
    <location>
        <begin position="2"/>
        <end position="100"/>
    </location>
</feature>
<dbReference type="InterPro" id="IPR012337">
    <property type="entry name" value="RNaseH-like_sf"/>
</dbReference>
<sequence length="136" mass="15481">MGRILCIDYGGKRTGIAVSDPLRIIATSLTTVETKQLFPFLKQYFQQEQVDLVLVGEPKNWDESDTHATPLVNAFVNKFKKDFPAMPVTMVDERYTSKMASQAMVEMGMKKKDRQVKGNVDQIAATIMLQEYMRNL</sequence>
<dbReference type="EMBL" id="SDHZ01000006">
    <property type="protein sequence ID" value="RXK80548.1"/>
    <property type="molecule type" value="Genomic_DNA"/>
</dbReference>
<dbReference type="InterPro" id="IPR006641">
    <property type="entry name" value="YqgF/RNaseH-like_dom"/>
</dbReference>
<keyword evidence="4 5" id="KW-0378">Hydrolase</keyword>
<comment type="function">
    <text evidence="5">Could be a nuclease involved in processing of the 5'-end of pre-16S rRNA.</text>
</comment>
<evidence type="ECO:0000259" key="6">
    <source>
        <dbReference type="SMART" id="SM00732"/>
    </source>
</evidence>
<comment type="subcellular location">
    <subcellularLocation>
        <location evidence="5">Cytoplasm</location>
    </subcellularLocation>
</comment>
<evidence type="ECO:0000313" key="8">
    <source>
        <dbReference type="Proteomes" id="UP000290545"/>
    </source>
</evidence>
<dbReference type="RefSeq" id="WP_129006419.1">
    <property type="nucleotide sequence ID" value="NZ_SDHZ01000006.1"/>
</dbReference>
<evidence type="ECO:0000256" key="3">
    <source>
        <dbReference type="ARBA" id="ARBA00022722"/>
    </source>
</evidence>
<dbReference type="GO" id="GO:0005829">
    <property type="term" value="C:cytosol"/>
    <property type="evidence" value="ECO:0007669"/>
    <property type="project" value="TreeGrafter"/>
</dbReference>
<organism evidence="7 8">
    <name type="scientific">Filimonas effusa</name>
    <dbReference type="NCBI Taxonomy" id="2508721"/>
    <lineage>
        <taxon>Bacteria</taxon>
        <taxon>Pseudomonadati</taxon>
        <taxon>Bacteroidota</taxon>
        <taxon>Chitinophagia</taxon>
        <taxon>Chitinophagales</taxon>
        <taxon>Chitinophagaceae</taxon>
        <taxon>Filimonas</taxon>
    </lineage>
</organism>
<name>A0A4Q1D0K9_9BACT</name>
<dbReference type="Proteomes" id="UP000290545">
    <property type="component" value="Unassembled WGS sequence"/>
</dbReference>
<dbReference type="CDD" id="cd16964">
    <property type="entry name" value="YqgF"/>
    <property type="match status" value="1"/>
</dbReference>
<dbReference type="GO" id="GO:0016788">
    <property type="term" value="F:hydrolase activity, acting on ester bonds"/>
    <property type="evidence" value="ECO:0007669"/>
    <property type="project" value="UniProtKB-UniRule"/>
</dbReference>
<dbReference type="GO" id="GO:0000967">
    <property type="term" value="P:rRNA 5'-end processing"/>
    <property type="evidence" value="ECO:0007669"/>
    <property type="project" value="UniProtKB-UniRule"/>
</dbReference>
<dbReference type="InterPro" id="IPR037027">
    <property type="entry name" value="YqgF/RNaseH-like_dom_sf"/>
</dbReference>
<dbReference type="EC" id="3.1.-.-" evidence="5"/>
<comment type="similarity">
    <text evidence="5">Belongs to the YqgF HJR family.</text>
</comment>
<dbReference type="PANTHER" id="PTHR33317:SF4">
    <property type="entry name" value="POLYNUCLEOTIDYL TRANSFERASE, RIBONUCLEASE H-LIKE SUPERFAMILY PROTEIN"/>
    <property type="match status" value="1"/>
</dbReference>
<dbReference type="SUPFAM" id="SSF53098">
    <property type="entry name" value="Ribonuclease H-like"/>
    <property type="match status" value="1"/>
</dbReference>
<dbReference type="SMART" id="SM00732">
    <property type="entry name" value="YqgFc"/>
    <property type="match status" value="1"/>
</dbReference>
<keyword evidence="3 5" id="KW-0540">Nuclease</keyword>
<keyword evidence="1 5" id="KW-0963">Cytoplasm</keyword>
<proteinExistence type="inferred from homology"/>
<dbReference type="AlphaFoldDB" id="A0A4Q1D0K9"/>
<dbReference type="PANTHER" id="PTHR33317">
    <property type="entry name" value="POLYNUCLEOTIDYL TRANSFERASE, RIBONUCLEASE H-LIKE SUPERFAMILY PROTEIN"/>
    <property type="match status" value="1"/>
</dbReference>